<accession>A0AA37L610</accession>
<protein>
    <submittedName>
        <fullName evidence="2">Uncharacterized protein</fullName>
    </submittedName>
</protein>
<proteinExistence type="predicted"/>
<evidence type="ECO:0000313" key="2">
    <source>
        <dbReference type="EMBL" id="GKT42523.1"/>
    </source>
</evidence>
<reference evidence="2 3" key="1">
    <citation type="submission" date="2022-03" db="EMBL/GenBank/DDBJ databases">
        <title>Genome data of Colletotrichum spp.</title>
        <authorList>
            <person name="Utami Y.D."/>
            <person name="Hiruma K."/>
        </authorList>
    </citation>
    <scope>NUCLEOTIDE SEQUENCE [LARGE SCALE GENOMIC DNA]</scope>
    <source>
        <strain evidence="2 3">MAFF 239500</strain>
    </source>
</reference>
<keyword evidence="3" id="KW-1185">Reference proteome</keyword>
<dbReference type="RefSeq" id="XP_049124873.1">
    <property type="nucleotide sequence ID" value="XM_049268916.1"/>
</dbReference>
<evidence type="ECO:0000256" key="1">
    <source>
        <dbReference type="SAM" id="MobiDB-lite"/>
    </source>
</evidence>
<dbReference type="GeneID" id="73323506"/>
<dbReference type="EMBL" id="BQXU01000005">
    <property type="protein sequence ID" value="GKT42523.1"/>
    <property type="molecule type" value="Genomic_DNA"/>
</dbReference>
<organism evidence="2 3">
    <name type="scientific">Colletotrichum spaethianum</name>
    <dbReference type="NCBI Taxonomy" id="700344"/>
    <lineage>
        <taxon>Eukaryota</taxon>
        <taxon>Fungi</taxon>
        <taxon>Dikarya</taxon>
        <taxon>Ascomycota</taxon>
        <taxon>Pezizomycotina</taxon>
        <taxon>Sordariomycetes</taxon>
        <taxon>Hypocreomycetidae</taxon>
        <taxon>Glomerellales</taxon>
        <taxon>Glomerellaceae</taxon>
        <taxon>Colletotrichum</taxon>
        <taxon>Colletotrichum spaethianum species complex</taxon>
    </lineage>
</organism>
<dbReference type="Proteomes" id="UP001055115">
    <property type="component" value="Unassembled WGS sequence"/>
</dbReference>
<comment type="caution">
    <text evidence="2">The sequence shown here is derived from an EMBL/GenBank/DDBJ whole genome shotgun (WGS) entry which is preliminary data.</text>
</comment>
<dbReference type="AlphaFoldDB" id="A0AA37L610"/>
<sequence>MADSVHLPGYGRAPSAPSIGSFSRHLDTECTLDKRKRSPGSEMGWASYVLALPRHASAQGTRHHHMQPDYLLDEKGREVEGIVETLSRAARHQT</sequence>
<gene>
    <name evidence="2" type="ORF">ColSpa_02704</name>
</gene>
<evidence type="ECO:0000313" key="3">
    <source>
        <dbReference type="Proteomes" id="UP001055115"/>
    </source>
</evidence>
<name>A0AA37L610_9PEZI</name>
<feature type="region of interest" description="Disordered" evidence="1">
    <location>
        <begin position="1"/>
        <end position="25"/>
    </location>
</feature>